<evidence type="ECO:0000313" key="4">
    <source>
        <dbReference type="EMBL" id="KAF0025027.1"/>
    </source>
</evidence>
<evidence type="ECO:0000256" key="2">
    <source>
        <dbReference type="ARBA" id="ARBA00012180"/>
    </source>
</evidence>
<dbReference type="InterPro" id="IPR043128">
    <property type="entry name" value="Rev_trsase/Diguanyl_cyclase"/>
</dbReference>
<dbReference type="EMBL" id="VEVO01000020">
    <property type="protein sequence ID" value="KAF0025027.1"/>
    <property type="molecule type" value="Genomic_DNA"/>
</dbReference>
<evidence type="ECO:0000256" key="1">
    <source>
        <dbReference type="ARBA" id="ARBA00010879"/>
    </source>
</evidence>
<evidence type="ECO:0000259" key="3">
    <source>
        <dbReference type="PROSITE" id="PS50878"/>
    </source>
</evidence>
<organism evidence="4 5">
    <name type="scientific">Scophthalmus maximus</name>
    <name type="common">Turbot</name>
    <name type="synonym">Psetta maxima</name>
    <dbReference type="NCBI Taxonomy" id="52904"/>
    <lineage>
        <taxon>Eukaryota</taxon>
        <taxon>Metazoa</taxon>
        <taxon>Chordata</taxon>
        <taxon>Craniata</taxon>
        <taxon>Vertebrata</taxon>
        <taxon>Euteleostomi</taxon>
        <taxon>Actinopterygii</taxon>
        <taxon>Neopterygii</taxon>
        <taxon>Teleostei</taxon>
        <taxon>Neoteleostei</taxon>
        <taxon>Acanthomorphata</taxon>
        <taxon>Carangaria</taxon>
        <taxon>Pleuronectiformes</taxon>
        <taxon>Pleuronectoidei</taxon>
        <taxon>Scophthalmidae</taxon>
        <taxon>Scophthalmus</taxon>
    </lineage>
</organism>
<dbReference type="PROSITE" id="PS50878">
    <property type="entry name" value="RT_POL"/>
    <property type="match status" value="1"/>
</dbReference>
<comment type="caution">
    <text evidence="4">The sequence shown here is derived from an EMBL/GenBank/DDBJ whole genome shotgun (WGS) entry which is preliminary data.</text>
</comment>
<proteinExistence type="inferred from homology"/>
<comment type="similarity">
    <text evidence="1">Belongs to the beta type-B retroviral polymerase family. HERV class-II K(HML-2) pol subfamily.</text>
</comment>
<dbReference type="InterPro" id="IPR043502">
    <property type="entry name" value="DNA/RNA_pol_sf"/>
</dbReference>
<dbReference type="PANTHER" id="PTHR45823:SF1">
    <property type="entry name" value="T-SNARE COILED-COIL HOMOLOGY DOMAIN-CONTAINING PROTEIN"/>
    <property type="match status" value="1"/>
</dbReference>
<dbReference type="Proteomes" id="UP000438429">
    <property type="component" value="Unassembled WGS sequence"/>
</dbReference>
<dbReference type="EC" id="3.1.26.4" evidence="2"/>
<dbReference type="AlphaFoldDB" id="A0A6A4RX49"/>
<gene>
    <name evidence="4" type="ORF">F2P81_021908</name>
</gene>
<dbReference type="Pfam" id="PF00078">
    <property type="entry name" value="RVT_1"/>
    <property type="match status" value="1"/>
</dbReference>
<dbReference type="SUPFAM" id="SSF56672">
    <property type="entry name" value="DNA/RNA polymerases"/>
    <property type="match status" value="1"/>
</dbReference>
<dbReference type="GO" id="GO:0004523">
    <property type="term" value="F:RNA-DNA hybrid ribonuclease activity"/>
    <property type="evidence" value="ECO:0007669"/>
    <property type="project" value="UniProtKB-EC"/>
</dbReference>
<sequence>MEEMLSSLTDECCIPYLDDILCYSGSFEDHVKVVRKVLRALQHQGVKLPPDKCEMFKAEVRYVGGLTLTCRLSSILMHQSKALVPFSTSSSVGKSVNDGDMTCHFCSVSRLRLCQDALSEFTAEIAGPGNVKMILLHFAFIGLITVSVTDDMTVICTKEAAIEALKASDIQTKHYVLFSDLYLLAYNIYIYFVTTTVIADLPSMAVTANQQDDLVPALTTALTAALGTLQKPSPDSAPRGSRIKLGRYDGLTSWETDCGQFDLLATANDWSPSERAVQLVSALEGEARRVLLDVTAADLGNPQAISKALKRRFGSTTPAVVMRQRFNERVREPGEKPLRSA</sequence>
<feature type="domain" description="Reverse transcriptase" evidence="3">
    <location>
        <begin position="1"/>
        <end position="67"/>
    </location>
</feature>
<evidence type="ECO:0000313" key="5">
    <source>
        <dbReference type="Proteomes" id="UP000438429"/>
    </source>
</evidence>
<dbReference type="PANTHER" id="PTHR45823">
    <property type="entry name" value="T-SNARE COILED-COIL HOMOLOGY DOMAIN-CONTAINING PROTEIN"/>
    <property type="match status" value="1"/>
</dbReference>
<dbReference type="InterPro" id="IPR000477">
    <property type="entry name" value="RT_dom"/>
</dbReference>
<protein>
    <recommendedName>
        <fullName evidence="2">ribonuclease H</fullName>
        <ecNumber evidence="2">3.1.26.4</ecNumber>
    </recommendedName>
</protein>
<name>A0A6A4RX49_SCOMX</name>
<reference evidence="4 5" key="1">
    <citation type="submission" date="2019-06" db="EMBL/GenBank/DDBJ databases">
        <title>Draft genomes of female and male turbot (Scophthalmus maximus).</title>
        <authorList>
            <person name="Xu H."/>
            <person name="Xu X.-W."/>
            <person name="Shao C."/>
            <person name="Chen S."/>
        </authorList>
    </citation>
    <scope>NUCLEOTIDE SEQUENCE [LARGE SCALE GENOMIC DNA]</scope>
    <source>
        <strain evidence="4">Ysfricsl-2016a</strain>
        <tissue evidence="4">Blood</tissue>
    </source>
</reference>
<dbReference type="Gene3D" id="3.30.70.270">
    <property type="match status" value="1"/>
</dbReference>
<accession>A0A6A4RX49</accession>